<feature type="domain" description="N-(5'phosphoribosyl) anthranilate isomerase (PRAI)" evidence="10">
    <location>
        <begin position="4"/>
        <end position="220"/>
    </location>
</feature>
<dbReference type="AlphaFoldDB" id="A0A971M545"/>
<sequence length="225" mass="23940">MTRIKICGLTNDEDIRLCVAAGVHALGFVVEYPIPVPWNLDRQKARGLMGRVPPFVTRVIVVGDDPRVVVETVEFLKPHVVQLHGNEPPSVTKNLVSAVKGLGAQVIKALRFSVETGKCSSVSDNPLDAARMIEDTGVDALVLDSFSEARPAGTGQSIDWTMARNIRETVGLPVILAGGLNSGNVGQAVAAVNPYGVDVISGVENPVGKKDPDKVRAFIEAVLSR</sequence>
<keyword evidence="5 9" id="KW-0028">Amino-acid biosynthesis</keyword>
<dbReference type="Pfam" id="PF00697">
    <property type="entry name" value="PRAI"/>
    <property type="match status" value="1"/>
</dbReference>
<dbReference type="InterPro" id="IPR011060">
    <property type="entry name" value="RibuloseP-bd_barrel"/>
</dbReference>
<dbReference type="Proteomes" id="UP000777265">
    <property type="component" value="Unassembled WGS sequence"/>
</dbReference>
<evidence type="ECO:0000256" key="3">
    <source>
        <dbReference type="ARBA" id="ARBA00012572"/>
    </source>
</evidence>
<comment type="pathway">
    <text evidence="2 9">Amino-acid biosynthesis; L-tryptophan biosynthesis; L-tryptophan from chorismate: step 3/5.</text>
</comment>
<dbReference type="GO" id="GO:0000162">
    <property type="term" value="P:L-tryptophan biosynthetic process"/>
    <property type="evidence" value="ECO:0007669"/>
    <property type="project" value="UniProtKB-UniRule"/>
</dbReference>
<keyword evidence="8 9" id="KW-0413">Isomerase</keyword>
<dbReference type="HAMAP" id="MF_00135">
    <property type="entry name" value="PRAI"/>
    <property type="match status" value="1"/>
</dbReference>
<organism evidence="11 12">
    <name type="scientific">Syntrophorhabdus aromaticivorans</name>
    <dbReference type="NCBI Taxonomy" id="328301"/>
    <lineage>
        <taxon>Bacteria</taxon>
        <taxon>Pseudomonadati</taxon>
        <taxon>Thermodesulfobacteriota</taxon>
        <taxon>Syntrophorhabdia</taxon>
        <taxon>Syntrophorhabdales</taxon>
        <taxon>Syntrophorhabdaceae</taxon>
        <taxon>Syntrophorhabdus</taxon>
    </lineage>
</organism>
<dbReference type="CDD" id="cd00405">
    <property type="entry name" value="PRAI"/>
    <property type="match status" value="1"/>
</dbReference>
<evidence type="ECO:0000259" key="10">
    <source>
        <dbReference type="Pfam" id="PF00697"/>
    </source>
</evidence>
<gene>
    <name evidence="9" type="primary">trpF</name>
    <name evidence="11" type="ORF">GXY80_08080</name>
</gene>
<keyword evidence="6 9" id="KW-0822">Tryptophan biosynthesis</keyword>
<keyword evidence="7 9" id="KW-0057">Aromatic amino acid biosynthesis</keyword>
<evidence type="ECO:0000256" key="1">
    <source>
        <dbReference type="ARBA" id="ARBA00001164"/>
    </source>
</evidence>
<evidence type="ECO:0000313" key="12">
    <source>
        <dbReference type="Proteomes" id="UP000777265"/>
    </source>
</evidence>
<evidence type="ECO:0000256" key="6">
    <source>
        <dbReference type="ARBA" id="ARBA00022822"/>
    </source>
</evidence>
<comment type="similarity">
    <text evidence="9">Belongs to the TrpF family.</text>
</comment>
<dbReference type="PANTHER" id="PTHR42894">
    <property type="entry name" value="N-(5'-PHOSPHORIBOSYL)ANTHRANILATE ISOMERASE"/>
    <property type="match status" value="1"/>
</dbReference>
<evidence type="ECO:0000256" key="5">
    <source>
        <dbReference type="ARBA" id="ARBA00022605"/>
    </source>
</evidence>
<name>A0A971M545_9BACT</name>
<comment type="caution">
    <text evidence="11">The sequence shown here is derived from an EMBL/GenBank/DDBJ whole genome shotgun (WGS) entry which is preliminary data.</text>
</comment>
<evidence type="ECO:0000256" key="2">
    <source>
        <dbReference type="ARBA" id="ARBA00004664"/>
    </source>
</evidence>
<dbReference type="EMBL" id="JAAYEE010000131">
    <property type="protein sequence ID" value="NLW35424.1"/>
    <property type="molecule type" value="Genomic_DNA"/>
</dbReference>
<dbReference type="PANTHER" id="PTHR42894:SF1">
    <property type="entry name" value="N-(5'-PHOSPHORIBOSYL)ANTHRANILATE ISOMERASE"/>
    <property type="match status" value="1"/>
</dbReference>
<proteinExistence type="inferred from homology"/>
<dbReference type="Gene3D" id="3.20.20.70">
    <property type="entry name" value="Aldolase class I"/>
    <property type="match status" value="1"/>
</dbReference>
<dbReference type="InterPro" id="IPR013785">
    <property type="entry name" value="Aldolase_TIM"/>
</dbReference>
<dbReference type="InterPro" id="IPR001240">
    <property type="entry name" value="PRAI_dom"/>
</dbReference>
<dbReference type="GO" id="GO:0004640">
    <property type="term" value="F:phosphoribosylanthranilate isomerase activity"/>
    <property type="evidence" value="ECO:0007669"/>
    <property type="project" value="UniProtKB-UniRule"/>
</dbReference>
<accession>A0A971M545</accession>
<dbReference type="InterPro" id="IPR044643">
    <property type="entry name" value="TrpF_fam"/>
</dbReference>
<dbReference type="EC" id="5.3.1.24" evidence="3 9"/>
<evidence type="ECO:0000313" key="11">
    <source>
        <dbReference type="EMBL" id="NLW35424.1"/>
    </source>
</evidence>
<evidence type="ECO:0000256" key="4">
    <source>
        <dbReference type="ARBA" id="ARBA00022272"/>
    </source>
</evidence>
<evidence type="ECO:0000256" key="8">
    <source>
        <dbReference type="ARBA" id="ARBA00023235"/>
    </source>
</evidence>
<reference evidence="11" key="2">
    <citation type="submission" date="2020-01" db="EMBL/GenBank/DDBJ databases">
        <authorList>
            <person name="Campanaro S."/>
        </authorList>
    </citation>
    <scope>NUCLEOTIDE SEQUENCE</scope>
    <source>
        <strain evidence="11">AS06rmzACSIP_7</strain>
    </source>
</reference>
<dbReference type="SUPFAM" id="SSF51366">
    <property type="entry name" value="Ribulose-phoshate binding barrel"/>
    <property type="match status" value="1"/>
</dbReference>
<protein>
    <recommendedName>
        <fullName evidence="4 9">N-(5'-phosphoribosyl)anthranilate isomerase</fullName>
        <shortName evidence="9">PRAI</shortName>
        <ecNumber evidence="3 9">5.3.1.24</ecNumber>
    </recommendedName>
</protein>
<evidence type="ECO:0000256" key="7">
    <source>
        <dbReference type="ARBA" id="ARBA00023141"/>
    </source>
</evidence>
<comment type="catalytic activity">
    <reaction evidence="1 9">
        <text>N-(5-phospho-beta-D-ribosyl)anthranilate = 1-(2-carboxyphenylamino)-1-deoxy-D-ribulose 5-phosphate</text>
        <dbReference type="Rhea" id="RHEA:21540"/>
        <dbReference type="ChEBI" id="CHEBI:18277"/>
        <dbReference type="ChEBI" id="CHEBI:58613"/>
        <dbReference type="EC" id="5.3.1.24"/>
    </reaction>
</comment>
<reference evidence="11" key="1">
    <citation type="journal article" date="2020" name="Biotechnol. Biofuels">
        <title>New insights from the biogas microbiome by comprehensive genome-resolved metagenomics of nearly 1600 species originating from multiple anaerobic digesters.</title>
        <authorList>
            <person name="Campanaro S."/>
            <person name="Treu L."/>
            <person name="Rodriguez-R L.M."/>
            <person name="Kovalovszki A."/>
            <person name="Ziels R.M."/>
            <person name="Maus I."/>
            <person name="Zhu X."/>
            <person name="Kougias P.G."/>
            <person name="Basile A."/>
            <person name="Luo G."/>
            <person name="Schluter A."/>
            <person name="Konstantinidis K.T."/>
            <person name="Angelidaki I."/>
        </authorList>
    </citation>
    <scope>NUCLEOTIDE SEQUENCE</scope>
    <source>
        <strain evidence="11">AS06rmzACSIP_7</strain>
    </source>
</reference>
<evidence type="ECO:0000256" key="9">
    <source>
        <dbReference type="HAMAP-Rule" id="MF_00135"/>
    </source>
</evidence>